<dbReference type="InterPro" id="IPR036962">
    <property type="entry name" value="Glyco_hydro_3_N_sf"/>
</dbReference>
<dbReference type="InterPro" id="IPR002772">
    <property type="entry name" value="Glyco_hydro_3_C"/>
</dbReference>
<dbReference type="Pfam" id="PF01915">
    <property type="entry name" value="Glyco_hydro_3_C"/>
    <property type="match status" value="1"/>
</dbReference>
<evidence type="ECO:0000256" key="1">
    <source>
        <dbReference type="ARBA" id="ARBA00022801"/>
    </source>
</evidence>
<dbReference type="Gene3D" id="3.20.20.300">
    <property type="entry name" value="Glycoside hydrolase, family 3, N-terminal domain"/>
    <property type="match status" value="1"/>
</dbReference>
<dbReference type="PANTHER" id="PTHR30620">
    <property type="entry name" value="PERIPLASMIC BETA-GLUCOSIDASE-RELATED"/>
    <property type="match status" value="1"/>
</dbReference>
<dbReference type="Pfam" id="PF00933">
    <property type="entry name" value="Glyco_hydro_3"/>
    <property type="match status" value="1"/>
</dbReference>
<protein>
    <submittedName>
        <fullName evidence="6">Exo-1,4-beta-glucosidase</fullName>
    </submittedName>
</protein>
<evidence type="ECO:0000259" key="3">
    <source>
        <dbReference type="Pfam" id="PF00933"/>
    </source>
</evidence>
<name>A0A495D3K3_9PROT</name>
<feature type="domain" description="ExoP galactose-binding-like" evidence="5">
    <location>
        <begin position="691"/>
        <end position="841"/>
    </location>
</feature>
<dbReference type="SUPFAM" id="SSF49785">
    <property type="entry name" value="Galactose-binding domain-like"/>
    <property type="match status" value="1"/>
</dbReference>
<keyword evidence="2" id="KW-0732">Signal</keyword>
<reference evidence="6 7" key="1">
    <citation type="submission" date="2018-10" db="EMBL/GenBank/DDBJ databases">
        <title>Genomic Encyclopedia of Type Strains, Phase IV (KMG-IV): sequencing the most valuable type-strain genomes for metagenomic binning, comparative biology and taxonomic classification.</title>
        <authorList>
            <person name="Goeker M."/>
        </authorList>
    </citation>
    <scope>NUCLEOTIDE SEQUENCE [LARGE SCALE GENOMIC DNA]</scope>
    <source>
        <strain evidence="6 7">DSM 4734</strain>
    </source>
</reference>
<gene>
    <name evidence="6" type="ORF">C7435_1821</name>
</gene>
<dbReference type="AlphaFoldDB" id="A0A495D3K3"/>
<dbReference type="InterPro" id="IPR051915">
    <property type="entry name" value="Cellulose_Degrad_GH3"/>
</dbReference>
<dbReference type="InterPro" id="IPR017853">
    <property type="entry name" value="GH"/>
</dbReference>
<dbReference type="Gene3D" id="3.40.50.1700">
    <property type="entry name" value="Glycoside hydrolase family 3 C-terminal domain"/>
    <property type="match status" value="1"/>
</dbReference>
<dbReference type="Proteomes" id="UP000273675">
    <property type="component" value="Unassembled WGS sequence"/>
</dbReference>
<dbReference type="GO" id="GO:0008422">
    <property type="term" value="F:beta-glucosidase activity"/>
    <property type="evidence" value="ECO:0007669"/>
    <property type="project" value="TreeGrafter"/>
</dbReference>
<keyword evidence="1" id="KW-0378">Hydrolase</keyword>
<dbReference type="InterPro" id="IPR001764">
    <property type="entry name" value="Glyco_hydro_3_N"/>
</dbReference>
<dbReference type="SUPFAM" id="SSF52279">
    <property type="entry name" value="Beta-D-glucan exohydrolase, C-terminal domain"/>
    <property type="match status" value="1"/>
</dbReference>
<accession>A0A495D3K3</accession>
<feature type="domain" description="Glycoside hydrolase family 3 C-terminal" evidence="4">
    <location>
        <begin position="446"/>
        <end position="655"/>
    </location>
</feature>
<organism evidence="6 7">
    <name type="scientific">Maricaulis maris</name>
    <dbReference type="NCBI Taxonomy" id="74318"/>
    <lineage>
        <taxon>Bacteria</taxon>
        <taxon>Pseudomonadati</taxon>
        <taxon>Pseudomonadota</taxon>
        <taxon>Alphaproteobacteria</taxon>
        <taxon>Maricaulales</taxon>
        <taxon>Maricaulaceae</taxon>
        <taxon>Maricaulis</taxon>
    </lineage>
</organism>
<evidence type="ECO:0000313" key="6">
    <source>
        <dbReference type="EMBL" id="RKQ96491.1"/>
    </source>
</evidence>
<feature type="chain" id="PRO_5019869743" evidence="2">
    <location>
        <begin position="30"/>
        <end position="856"/>
    </location>
</feature>
<evidence type="ECO:0000259" key="4">
    <source>
        <dbReference type="Pfam" id="PF01915"/>
    </source>
</evidence>
<dbReference type="EMBL" id="RBIM01000004">
    <property type="protein sequence ID" value="RKQ96491.1"/>
    <property type="molecule type" value="Genomic_DNA"/>
</dbReference>
<proteinExistence type="predicted"/>
<dbReference type="PRINTS" id="PR00133">
    <property type="entry name" value="GLHYDRLASE3"/>
</dbReference>
<evidence type="ECO:0000259" key="5">
    <source>
        <dbReference type="Pfam" id="PF18559"/>
    </source>
</evidence>
<dbReference type="Pfam" id="PF18559">
    <property type="entry name" value="Exop_C"/>
    <property type="match status" value="1"/>
</dbReference>
<dbReference type="RefSeq" id="WP_233350730.1">
    <property type="nucleotide sequence ID" value="NZ_RBIM01000004.1"/>
</dbReference>
<dbReference type="InterPro" id="IPR008979">
    <property type="entry name" value="Galactose-bd-like_sf"/>
</dbReference>
<dbReference type="SUPFAM" id="SSF51445">
    <property type="entry name" value="(Trans)glycosidases"/>
    <property type="match status" value="1"/>
</dbReference>
<comment type="caution">
    <text evidence="6">The sequence shown here is derived from an EMBL/GenBank/DDBJ whole genome shotgun (WGS) entry which is preliminary data.</text>
</comment>
<evidence type="ECO:0000313" key="7">
    <source>
        <dbReference type="Proteomes" id="UP000273675"/>
    </source>
</evidence>
<dbReference type="Gene3D" id="2.60.120.430">
    <property type="entry name" value="Galactose-binding lectin"/>
    <property type="match status" value="1"/>
</dbReference>
<sequence>MTRLTRTHSLTTVSLLAMLALGACQPSDAANTSQTVDVANETPAPVAAVGVIHPELWPEFTPPPLDPAVEARIDAIMATMTVEQKVGQVIQADSGSVTPEEVREYRLGSVLSGGNSAPGPLPYADTETWLEAADAYFNASIDPEGVETAIPIIWGIDAVHGHANLRGAVVFPHNIGLGATRNPDLIEEIYRVTARELSVSGHDWTFAPTLAVPQDDRWGRTYEGFSEDPAIVASYGDRIVYGLQGRPGTDDFMSTGHVISSAKHFLADGGTENGRDQGDALISEAELRDIHAAGYLTAIPAGVQTVMASFSSWWDQPMHGNEALLTDILKERFGFQGFVVGDWNGHGLIPGCTSTDCPQAFNAGLDMYMAPDSWRELYHSTLAHVRSGEISQERLDDAVRRILRVKINSGIFEISQPSDRPLAGNADVLAAPEHRAVARQAVRESLVLLKNADQTLPLDPGLTVLVVGDGADDIAKASGGWTLSWQGGGIDNSEFPNGQTILDGIRETVEAAGGSVIHDPDGTSGAAADIVIAVYGENPYAEFQGDREHLDFVPNGFDTNRLAELGADGTPVVSVFLSGRPMWANPEINASDAFVAAWLPGSEGGGIADMLFRTDPAFDFTGRLSFSWPGDALGEPLNPGDDAYAPLFPLGYGLGFDDDGALAALSEVSGLADGDSAPDGTYYTRGQTVTPWQASIWSGGASASADTLPAELDGIQVRATDRTAQEDSLQVTWQAGMTGLRLDTAEPVDLERQANGAMELAFQARAFGNAPEQVGVGIGCAADGECEASVPITIMQGNWSEYRISLNCFADAGVDMQAINSAFILSLPEGGGEIGISEIRLDSDTDAMRTCGDTAN</sequence>
<dbReference type="GO" id="GO:0009251">
    <property type="term" value="P:glucan catabolic process"/>
    <property type="evidence" value="ECO:0007669"/>
    <property type="project" value="TreeGrafter"/>
</dbReference>
<dbReference type="PANTHER" id="PTHR30620:SF77">
    <property type="entry name" value="LYSOSOMAL BETA GLUCOSIDASE-LIKE"/>
    <property type="match status" value="1"/>
</dbReference>
<feature type="domain" description="Glycoside hydrolase family 3 N-terminal" evidence="3">
    <location>
        <begin position="81"/>
        <end position="405"/>
    </location>
</feature>
<dbReference type="InterPro" id="IPR036881">
    <property type="entry name" value="Glyco_hydro_3_C_sf"/>
</dbReference>
<evidence type="ECO:0000256" key="2">
    <source>
        <dbReference type="SAM" id="SignalP"/>
    </source>
</evidence>
<feature type="signal peptide" evidence="2">
    <location>
        <begin position="1"/>
        <end position="29"/>
    </location>
</feature>
<dbReference type="InterPro" id="IPR041443">
    <property type="entry name" value="Exop_C"/>
</dbReference>
<dbReference type="PROSITE" id="PS51257">
    <property type="entry name" value="PROKAR_LIPOPROTEIN"/>
    <property type="match status" value="1"/>
</dbReference>